<dbReference type="AlphaFoldDB" id="A0A6M3IXH3"/>
<proteinExistence type="predicted"/>
<sequence length="122" mass="13441">MSNLSTFYVYAKGHKNPWMKVQGIEIPERHSHGIPMFYCQAGGNEILNALGLATAPWVAFSSECGAIITRGETRSEINEKLKKMITSAHGILTIEVIEKEIVKTGLSPLFEKQGKQNAGGFF</sequence>
<dbReference type="EMBL" id="MT141450">
    <property type="protein sequence ID" value="QJA61707.1"/>
    <property type="molecule type" value="Genomic_DNA"/>
</dbReference>
<reference evidence="1" key="1">
    <citation type="submission" date="2020-03" db="EMBL/GenBank/DDBJ databases">
        <title>The deep terrestrial virosphere.</title>
        <authorList>
            <person name="Holmfeldt K."/>
            <person name="Nilsson E."/>
            <person name="Simone D."/>
            <person name="Lopez-Fernandez M."/>
            <person name="Wu X."/>
            <person name="de Brujin I."/>
            <person name="Lundin D."/>
            <person name="Andersson A."/>
            <person name="Bertilsson S."/>
            <person name="Dopson M."/>
        </authorList>
    </citation>
    <scope>NUCLEOTIDE SEQUENCE</scope>
    <source>
        <strain evidence="1">MM415B00897</strain>
    </source>
</reference>
<evidence type="ECO:0000313" key="1">
    <source>
        <dbReference type="EMBL" id="QJA61707.1"/>
    </source>
</evidence>
<accession>A0A6M3IXH3</accession>
<protein>
    <submittedName>
        <fullName evidence="1">Uncharacterized protein</fullName>
    </submittedName>
</protein>
<organism evidence="1">
    <name type="scientific">viral metagenome</name>
    <dbReference type="NCBI Taxonomy" id="1070528"/>
    <lineage>
        <taxon>unclassified sequences</taxon>
        <taxon>metagenomes</taxon>
        <taxon>organismal metagenomes</taxon>
    </lineage>
</organism>
<name>A0A6M3IXH3_9ZZZZ</name>
<gene>
    <name evidence="1" type="ORF">MM415B00897_0018</name>
</gene>